<dbReference type="Proteomes" id="UP000295124">
    <property type="component" value="Unassembled WGS sequence"/>
</dbReference>
<evidence type="ECO:0000313" key="1">
    <source>
        <dbReference type="EMBL" id="TDD62062.1"/>
    </source>
</evidence>
<dbReference type="OrthoDB" id="3831033at2"/>
<gene>
    <name evidence="1" type="ORF">E1263_05475</name>
</gene>
<organism evidence="1 2">
    <name type="scientific">Kribbella antibiotica</name>
    <dbReference type="NCBI Taxonomy" id="190195"/>
    <lineage>
        <taxon>Bacteria</taxon>
        <taxon>Bacillati</taxon>
        <taxon>Actinomycetota</taxon>
        <taxon>Actinomycetes</taxon>
        <taxon>Propionibacteriales</taxon>
        <taxon>Kribbellaceae</taxon>
        <taxon>Kribbella</taxon>
    </lineage>
</organism>
<protein>
    <recommendedName>
        <fullName evidence="3">Resolvase/invertase-type recombinase catalytic domain-containing protein</fullName>
    </recommendedName>
</protein>
<dbReference type="RefSeq" id="WP_132166014.1">
    <property type="nucleotide sequence ID" value="NZ_SMKX01000009.1"/>
</dbReference>
<accession>A0A4R4ZXZ9</accession>
<sequence>MDGRRTVTDYTRPLLLGYARHDLYPSDEDVDRLRAELSKFAAVEGFAMGSIYVERRNFAPAALNALVESLNRYELTAVVIPGWHQLELIGDPERVKQEFERVTGARLILYNPGP</sequence>
<proteinExistence type="predicted"/>
<dbReference type="EMBL" id="SMKX01000009">
    <property type="protein sequence ID" value="TDD62062.1"/>
    <property type="molecule type" value="Genomic_DNA"/>
</dbReference>
<dbReference type="AlphaFoldDB" id="A0A4R4ZXZ9"/>
<comment type="caution">
    <text evidence="1">The sequence shown here is derived from an EMBL/GenBank/DDBJ whole genome shotgun (WGS) entry which is preliminary data.</text>
</comment>
<name>A0A4R4ZXZ9_9ACTN</name>
<evidence type="ECO:0008006" key="3">
    <source>
        <dbReference type="Google" id="ProtNLM"/>
    </source>
</evidence>
<evidence type="ECO:0000313" key="2">
    <source>
        <dbReference type="Proteomes" id="UP000295124"/>
    </source>
</evidence>
<keyword evidence="2" id="KW-1185">Reference proteome</keyword>
<reference evidence="1 2" key="1">
    <citation type="submission" date="2019-03" db="EMBL/GenBank/DDBJ databases">
        <title>Draft genome sequences of novel Actinobacteria.</title>
        <authorList>
            <person name="Sahin N."/>
            <person name="Ay H."/>
            <person name="Saygin H."/>
        </authorList>
    </citation>
    <scope>NUCLEOTIDE SEQUENCE [LARGE SCALE GENOMIC DNA]</scope>
    <source>
        <strain evidence="1 2">JCM 13523</strain>
    </source>
</reference>